<comment type="caution">
    <text evidence="2">The sequence shown here is derived from an EMBL/GenBank/DDBJ whole genome shotgun (WGS) entry which is preliminary data.</text>
</comment>
<feature type="compositionally biased region" description="Basic and acidic residues" evidence="1">
    <location>
        <begin position="58"/>
        <end position="69"/>
    </location>
</feature>
<dbReference type="EMBL" id="MNAD01001472">
    <property type="protein sequence ID" value="OJT05291.1"/>
    <property type="molecule type" value="Genomic_DNA"/>
</dbReference>
<evidence type="ECO:0000313" key="3">
    <source>
        <dbReference type="Proteomes" id="UP000184267"/>
    </source>
</evidence>
<dbReference type="AlphaFoldDB" id="A0A1M2VCA8"/>
<accession>A0A1M2VCA8</accession>
<dbReference type="Proteomes" id="UP000184267">
    <property type="component" value="Unassembled WGS sequence"/>
</dbReference>
<sequence length="69" mass="7921">MGAEEALDSHILRDGQFSSPWERIRHSRTANFSDDASRTWPRGEHAGALRARVYQRRGASDAPRKRPQF</sequence>
<evidence type="ECO:0000313" key="2">
    <source>
        <dbReference type="EMBL" id="OJT05291.1"/>
    </source>
</evidence>
<keyword evidence="3" id="KW-1185">Reference proteome</keyword>
<proteinExistence type="predicted"/>
<reference evidence="2 3" key="1">
    <citation type="submission" date="2016-10" db="EMBL/GenBank/DDBJ databases">
        <title>Genome sequence of the basidiomycete white-rot fungus Trametes pubescens.</title>
        <authorList>
            <person name="Makela M.R."/>
            <person name="Granchi Z."/>
            <person name="Peng M."/>
            <person name="De Vries R.P."/>
            <person name="Grigoriev I."/>
            <person name="Riley R."/>
            <person name="Hilden K."/>
        </authorList>
    </citation>
    <scope>NUCLEOTIDE SEQUENCE [LARGE SCALE GENOMIC DNA]</scope>
    <source>
        <strain evidence="2 3">FBCC735</strain>
    </source>
</reference>
<protein>
    <submittedName>
        <fullName evidence="2">Uncharacterized protein</fullName>
    </submittedName>
</protein>
<organism evidence="2 3">
    <name type="scientific">Trametes pubescens</name>
    <name type="common">White-rot fungus</name>
    <dbReference type="NCBI Taxonomy" id="154538"/>
    <lineage>
        <taxon>Eukaryota</taxon>
        <taxon>Fungi</taxon>
        <taxon>Dikarya</taxon>
        <taxon>Basidiomycota</taxon>
        <taxon>Agaricomycotina</taxon>
        <taxon>Agaricomycetes</taxon>
        <taxon>Polyporales</taxon>
        <taxon>Polyporaceae</taxon>
        <taxon>Trametes</taxon>
    </lineage>
</organism>
<gene>
    <name evidence="2" type="ORF">TRAPUB_3881</name>
</gene>
<evidence type="ECO:0000256" key="1">
    <source>
        <dbReference type="SAM" id="MobiDB-lite"/>
    </source>
</evidence>
<feature type="compositionally biased region" description="Basic and acidic residues" evidence="1">
    <location>
        <begin position="35"/>
        <end position="47"/>
    </location>
</feature>
<name>A0A1M2VCA8_TRAPU</name>
<feature type="region of interest" description="Disordered" evidence="1">
    <location>
        <begin position="30"/>
        <end position="69"/>
    </location>
</feature>